<gene>
    <name evidence="1" type="ORF">DPMN_039322</name>
</gene>
<protein>
    <submittedName>
        <fullName evidence="1">Uncharacterized protein</fullName>
    </submittedName>
</protein>
<organism evidence="1 2">
    <name type="scientific">Dreissena polymorpha</name>
    <name type="common">Zebra mussel</name>
    <name type="synonym">Mytilus polymorpha</name>
    <dbReference type="NCBI Taxonomy" id="45954"/>
    <lineage>
        <taxon>Eukaryota</taxon>
        <taxon>Metazoa</taxon>
        <taxon>Spiralia</taxon>
        <taxon>Lophotrochozoa</taxon>
        <taxon>Mollusca</taxon>
        <taxon>Bivalvia</taxon>
        <taxon>Autobranchia</taxon>
        <taxon>Heteroconchia</taxon>
        <taxon>Euheterodonta</taxon>
        <taxon>Imparidentia</taxon>
        <taxon>Neoheterodontei</taxon>
        <taxon>Myida</taxon>
        <taxon>Dreissenoidea</taxon>
        <taxon>Dreissenidae</taxon>
        <taxon>Dreissena</taxon>
    </lineage>
</organism>
<keyword evidence="2" id="KW-1185">Reference proteome</keyword>
<reference evidence="1" key="2">
    <citation type="submission" date="2020-11" db="EMBL/GenBank/DDBJ databases">
        <authorList>
            <person name="McCartney M.A."/>
            <person name="Auch B."/>
            <person name="Kono T."/>
            <person name="Mallez S."/>
            <person name="Becker A."/>
            <person name="Gohl D.M."/>
            <person name="Silverstein K.A.T."/>
            <person name="Koren S."/>
            <person name="Bechman K.B."/>
            <person name="Herman A."/>
            <person name="Abrahante J.E."/>
            <person name="Garbe J."/>
        </authorList>
    </citation>
    <scope>NUCLEOTIDE SEQUENCE</scope>
    <source>
        <strain evidence="1">Duluth1</strain>
        <tissue evidence="1">Whole animal</tissue>
    </source>
</reference>
<evidence type="ECO:0000313" key="2">
    <source>
        <dbReference type="Proteomes" id="UP000828390"/>
    </source>
</evidence>
<proteinExistence type="predicted"/>
<evidence type="ECO:0000313" key="1">
    <source>
        <dbReference type="EMBL" id="KAH3876042.1"/>
    </source>
</evidence>
<reference evidence="1" key="1">
    <citation type="journal article" date="2019" name="bioRxiv">
        <title>The Genome of the Zebra Mussel, Dreissena polymorpha: A Resource for Invasive Species Research.</title>
        <authorList>
            <person name="McCartney M.A."/>
            <person name="Auch B."/>
            <person name="Kono T."/>
            <person name="Mallez S."/>
            <person name="Zhang Y."/>
            <person name="Obille A."/>
            <person name="Becker A."/>
            <person name="Abrahante J.E."/>
            <person name="Garbe J."/>
            <person name="Badalamenti J.P."/>
            <person name="Herman A."/>
            <person name="Mangelson H."/>
            <person name="Liachko I."/>
            <person name="Sullivan S."/>
            <person name="Sone E.D."/>
            <person name="Koren S."/>
            <person name="Silverstein K.A.T."/>
            <person name="Beckman K.B."/>
            <person name="Gohl D.M."/>
        </authorList>
    </citation>
    <scope>NUCLEOTIDE SEQUENCE</scope>
    <source>
        <strain evidence="1">Duluth1</strain>
        <tissue evidence="1">Whole animal</tissue>
    </source>
</reference>
<dbReference type="AlphaFoldDB" id="A0A9D4MIP6"/>
<dbReference type="Proteomes" id="UP000828390">
    <property type="component" value="Unassembled WGS sequence"/>
</dbReference>
<name>A0A9D4MIP6_DREPO</name>
<dbReference type="EMBL" id="JAIWYP010000002">
    <property type="protein sequence ID" value="KAH3876042.1"/>
    <property type="molecule type" value="Genomic_DNA"/>
</dbReference>
<comment type="caution">
    <text evidence="1">The sequence shown here is derived from an EMBL/GenBank/DDBJ whole genome shotgun (WGS) entry which is preliminary data.</text>
</comment>
<sequence>MWTDGRTDDGQKPVTKAHLSNQVSYKKMLTPLKHTREESSPPQEVVFALCAEDGHIDDVPVMSFKDKRT</sequence>
<accession>A0A9D4MIP6</accession>